<organism evidence="2 3">
    <name type="scientific">Trichoderma breve</name>
    <dbReference type="NCBI Taxonomy" id="2034170"/>
    <lineage>
        <taxon>Eukaryota</taxon>
        <taxon>Fungi</taxon>
        <taxon>Dikarya</taxon>
        <taxon>Ascomycota</taxon>
        <taxon>Pezizomycotina</taxon>
        <taxon>Sordariomycetes</taxon>
        <taxon>Hypocreomycetidae</taxon>
        <taxon>Hypocreales</taxon>
        <taxon>Hypocreaceae</taxon>
        <taxon>Trichoderma</taxon>
    </lineage>
</organism>
<dbReference type="EMBL" id="JAOPEN010000002">
    <property type="protein sequence ID" value="KAJ4862124.1"/>
    <property type="molecule type" value="Genomic_DNA"/>
</dbReference>
<proteinExistence type="predicted"/>
<keyword evidence="1" id="KW-0472">Membrane</keyword>
<evidence type="ECO:0000313" key="2">
    <source>
        <dbReference type="EMBL" id="KAJ4862124.1"/>
    </source>
</evidence>
<evidence type="ECO:0000313" key="3">
    <source>
        <dbReference type="Proteomes" id="UP001140511"/>
    </source>
</evidence>
<keyword evidence="1" id="KW-1133">Transmembrane helix</keyword>
<feature type="transmembrane region" description="Helical" evidence="1">
    <location>
        <begin position="151"/>
        <end position="175"/>
    </location>
</feature>
<gene>
    <name evidence="2" type="ORF">T069G_03078</name>
</gene>
<evidence type="ECO:0000256" key="1">
    <source>
        <dbReference type="SAM" id="Phobius"/>
    </source>
</evidence>
<dbReference type="Proteomes" id="UP001140511">
    <property type="component" value="Unassembled WGS sequence"/>
</dbReference>
<dbReference type="AlphaFoldDB" id="A0A9W9BH03"/>
<keyword evidence="1" id="KW-0812">Transmembrane</keyword>
<comment type="caution">
    <text evidence="2">The sequence shown here is derived from an EMBL/GenBank/DDBJ whole genome shotgun (WGS) entry which is preliminary data.</text>
</comment>
<feature type="transmembrane region" description="Helical" evidence="1">
    <location>
        <begin position="90"/>
        <end position="112"/>
    </location>
</feature>
<name>A0A9W9BH03_9HYPO</name>
<dbReference type="RefSeq" id="XP_056031180.1">
    <property type="nucleotide sequence ID" value="XM_056170288.1"/>
</dbReference>
<feature type="transmembrane region" description="Helical" evidence="1">
    <location>
        <begin position="118"/>
        <end position="139"/>
    </location>
</feature>
<dbReference type="GeneID" id="80864976"/>
<accession>A0A9W9BH03</accession>
<reference evidence="2" key="1">
    <citation type="submission" date="2022-09" db="EMBL/GenBank/DDBJ databases">
        <title>Chromosome-level assembly of Trichoderma breve T069, a fungus used in development of biopesticide product.</title>
        <authorList>
            <person name="Lin R."/>
            <person name="Liu T."/>
        </authorList>
    </citation>
    <scope>NUCLEOTIDE SEQUENCE</scope>
    <source>
        <strain evidence="2">T069</strain>
    </source>
</reference>
<sequence>MPVHLIASRPLEQYKSFLPWRPLSQLYLKLRVRFGRPPLGHLTSTVLTLRLALQQVLLGTTSMAMVRGSDRINHEEGGLKGIPGGMLNNVPSLATTFVLIISSITLVVHEIYVLSPVVLLYLQAAILALTTVSATTMWMNCVGEDDAMLKCVLISCSVFFLGTSGLAFLRAVVIWKVTGSDESEGLGQIRADGEVQEENYATF</sequence>
<protein>
    <submittedName>
        <fullName evidence="2">Uncharacterized protein</fullName>
    </submittedName>
</protein>
<keyword evidence="3" id="KW-1185">Reference proteome</keyword>